<evidence type="ECO:0000313" key="2">
    <source>
        <dbReference type="EMBL" id="CAD7272233.1"/>
    </source>
</evidence>
<feature type="region of interest" description="Disordered" evidence="1">
    <location>
        <begin position="176"/>
        <end position="197"/>
    </location>
</feature>
<sequence length="221" mass="23928">MGTPFRSFRASIDSSAETNVCCSRNRLVLGHAGGKRERERKNQDELANTSTRGAGSGGGWESPGSEQVIPAREHDVGGKLKGCFGAFPGVTRALLSFVYGDVERIREYGNTGAPCRDVEASACTSRKKRMVEYNPLQIAESKFEKASLAEDGVEEAERALSKVRVTFYESQRPLVVSSPDPPSANFRNLDDPNKSCHSAAEHPIMVVGDLRDGAGFSDPMT</sequence>
<name>A0A7R9BEM5_9CRUS</name>
<keyword evidence="3" id="KW-1185">Reference proteome</keyword>
<proteinExistence type="predicted"/>
<gene>
    <name evidence="2" type="ORF">NMOB1V02_LOCUS175</name>
</gene>
<feature type="region of interest" description="Disordered" evidence="1">
    <location>
        <begin position="32"/>
        <end position="66"/>
    </location>
</feature>
<evidence type="ECO:0000256" key="1">
    <source>
        <dbReference type="SAM" id="MobiDB-lite"/>
    </source>
</evidence>
<dbReference type="AlphaFoldDB" id="A0A7R9BEM5"/>
<dbReference type="EMBL" id="CAJPEX010000012">
    <property type="protein sequence ID" value="CAG0912385.1"/>
    <property type="molecule type" value="Genomic_DNA"/>
</dbReference>
<feature type="compositionally biased region" description="Basic and acidic residues" evidence="1">
    <location>
        <begin position="34"/>
        <end position="44"/>
    </location>
</feature>
<reference evidence="2" key="1">
    <citation type="submission" date="2020-11" db="EMBL/GenBank/DDBJ databases">
        <authorList>
            <person name="Tran Van P."/>
        </authorList>
    </citation>
    <scope>NUCLEOTIDE SEQUENCE</scope>
</reference>
<dbReference type="EMBL" id="OA882049">
    <property type="protein sequence ID" value="CAD7272233.1"/>
    <property type="molecule type" value="Genomic_DNA"/>
</dbReference>
<organism evidence="2">
    <name type="scientific">Notodromas monacha</name>
    <dbReference type="NCBI Taxonomy" id="399045"/>
    <lineage>
        <taxon>Eukaryota</taxon>
        <taxon>Metazoa</taxon>
        <taxon>Ecdysozoa</taxon>
        <taxon>Arthropoda</taxon>
        <taxon>Crustacea</taxon>
        <taxon>Oligostraca</taxon>
        <taxon>Ostracoda</taxon>
        <taxon>Podocopa</taxon>
        <taxon>Podocopida</taxon>
        <taxon>Cypridocopina</taxon>
        <taxon>Cypridoidea</taxon>
        <taxon>Cyprididae</taxon>
        <taxon>Notodromas</taxon>
    </lineage>
</organism>
<protein>
    <submittedName>
        <fullName evidence="2">Uncharacterized protein</fullName>
    </submittedName>
</protein>
<evidence type="ECO:0000313" key="3">
    <source>
        <dbReference type="Proteomes" id="UP000678499"/>
    </source>
</evidence>
<dbReference type="Proteomes" id="UP000678499">
    <property type="component" value="Unassembled WGS sequence"/>
</dbReference>
<accession>A0A7R9BEM5</accession>